<comment type="caution">
    <text evidence="2">The sequence shown here is derived from an EMBL/GenBank/DDBJ whole genome shotgun (WGS) entry which is preliminary data.</text>
</comment>
<protein>
    <submittedName>
        <fullName evidence="2">Uncharacterized protein</fullName>
    </submittedName>
</protein>
<feature type="compositionally biased region" description="Polar residues" evidence="1">
    <location>
        <begin position="137"/>
        <end position="153"/>
    </location>
</feature>
<dbReference type="EMBL" id="JAKNSF020000021">
    <property type="protein sequence ID" value="KAK7731892.1"/>
    <property type="molecule type" value="Genomic_DNA"/>
</dbReference>
<dbReference type="Proteomes" id="UP001430848">
    <property type="component" value="Unassembled WGS sequence"/>
</dbReference>
<evidence type="ECO:0000313" key="3">
    <source>
        <dbReference type="Proteomes" id="UP001430848"/>
    </source>
</evidence>
<name>A0ABR1PBN7_DIAER</name>
<evidence type="ECO:0000313" key="2">
    <source>
        <dbReference type="EMBL" id="KAK7731892.1"/>
    </source>
</evidence>
<accession>A0ABR1PBN7</accession>
<feature type="region of interest" description="Disordered" evidence="1">
    <location>
        <begin position="134"/>
        <end position="153"/>
    </location>
</feature>
<keyword evidence="3" id="KW-1185">Reference proteome</keyword>
<reference evidence="2 3" key="1">
    <citation type="submission" date="2024-02" db="EMBL/GenBank/DDBJ databases">
        <title>De novo assembly and annotation of 12 fungi associated with fruit tree decline syndrome in Ontario, Canada.</title>
        <authorList>
            <person name="Sulman M."/>
            <person name="Ellouze W."/>
            <person name="Ilyukhin E."/>
        </authorList>
    </citation>
    <scope>NUCLEOTIDE SEQUENCE [LARGE SCALE GENOMIC DNA]</scope>
    <source>
        <strain evidence="2 3">M169</strain>
    </source>
</reference>
<evidence type="ECO:0000256" key="1">
    <source>
        <dbReference type="SAM" id="MobiDB-lite"/>
    </source>
</evidence>
<gene>
    <name evidence="2" type="ORF">SLS63_005189</name>
</gene>
<proteinExistence type="predicted"/>
<organism evidence="2 3">
    <name type="scientific">Diaporthe eres</name>
    <name type="common">Phomopsis oblonga</name>
    <dbReference type="NCBI Taxonomy" id="83184"/>
    <lineage>
        <taxon>Eukaryota</taxon>
        <taxon>Fungi</taxon>
        <taxon>Dikarya</taxon>
        <taxon>Ascomycota</taxon>
        <taxon>Pezizomycotina</taxon>
        <taxon>Sordariomycetes</taxon>
        <taxon>Sordariomycetidae</taxon>
        <taxon>Diaporthales</taxon>
        <taxon>Diaporthaceae</taxon>
        <taxon>Diaporthe</taxon>
        <taxon>Diaporthe eres species complex</taxon>
    </lineage>
</organism>
<sequence>MMNFSMLVYQADEYMEGVVEQDLSTQLDRVRDLVKRVVRGEQAGPLLPLGREEHHFQDENGVKRRRLTAEAHTITALVNAEKVLRKFVSRVVHHPSVMRSPVHLRGRVKNEVEAFLLAHLQQAEDNKALRTLRPENGKSTTTQHNGTPRPSTTGRTFYSWVHSTSANHTSCPCAFVFFNCLVGPSTPQASPFDLYGYSSKTAYVAEDLCRHLASMCRMYNDYASVSRDRTEGNLNSLDFADFHRNGEGGGLDADVDASKAQLMWVAEYERRGMEAAMKRLGEEIGGDNRLGREILDAVRLFISVTDLYGEIYVIRDLTNRVKQGSIRTEE</sequence>